<dbReference type="Pfam" id="PF17753">
    <property type="entry name" value="Ig_mannosidase"/>
    <property type="match status" value="1"/>
</dbReference>
<dbReference type="InterPro" id="IPR029063">
    <property type="entry name" value="SAM-dependent_MTases_sf"/>
</dbReference>
<feature type="non-terminal residue" evidence="9">
    <location>
        <position position="1326"/>
    </location>
</feature>
<dbReference type="Proteomes" id="UP001165060">
    <property type="component" value="Unassembled WGS sequence"/>
</dbReference>
<evidence type="ECO:0000256" key="1">
    <source>
        <dbReference type="ARBA" id="ARBA00000829"/>
    </source>
</evidence>
<dbReference type="InterPro" id="IPR017853">
    <property type="entry name" value="GH"/>
</dbReference>
<evidence type="ECO:0000256" key="5">
    <source>
        <dbReference type="ARBA" id="ARBA00023295"/>
    </source>
</evidence>
<keyword evidence="5" id="KW-0326">Glycosidase</keyword>
<evidence type="ECO:0000313" key="10">
    <source>
        <dbReference type="Proteomes" id="UP001165060"/>
    </source>
</evidence>
<evidence type="ECO:0000259" key="8">
    <source>
        <dbReference type="Pfam" id="PF22666"/>
    </source>
</evidence>
<accession>A0ABQ6MSR2</accession>
<keyword evidence="4" id="KW-0325">Glycoprotein</keyword>
<dbReference type="Gene3D" id="2.60.40.10">
    <property type="entry name" value="Immunoglobulins"/>
    <property type="match status" value="2"/>
</dbReference>
<evidence type="ECO:0000259" key="7">
    <source>
        <dbReference type="Pfam" id="PF17753"/>
    </source>
</evidence>
<comment type="catalytic activity">
    <reaction evidence="1">
        <text>Hydrolysis of terminal, non-reducing beta-D-mannose residues in beta-D-mannosides.</text>
        <dbReference type="EC" id="3.2.1.25"/>
    </reaction>
</comment>
<dbReference type="Gene3D" id="3.20.20.80">
    <property type="entry name" value="Glycosidases"/>
    <property type="match status" value="1"/>
</dbReference>
<organism evidence="9 10">
    <name type="scientific">Tetraparma gracilis</name>
    <dbReference type="NCBI Taxonomy" id="2962635"/>
    <lineage>
        <taxon>Eukaryota</taxon>
        <taxon>Sar</taxon>
        <taxon>Stramenopiles</taxon>
        <taxon>Ochrophyta</taxon>
        <taxon>Bolidophyceae</taxon>
        <taxon>Parmales</taxon>
        <taxon>Triparmaceae</taxon>
        <taxon>Tetraparma</taxon>
    </lineage>
</organism>
<dbReference type="InterPro" id="IPR036156">
    <property type="entry name" value="Beta-gal/glucu_dom_sf"/>
</dbReference>
<keyword evidence="10" id="KW-1185">Reference proteome</keyword>
<feature type="domain" description="Beta-mannosidase-like galactose-binding" evidence="8">
    <location>
        <begin position="63"/>
        <end position="154"/>
    </location>
</feature>
<reference evidence="9 10" key="1">
    <citation type="journal article" date="2023" name="Commun. Biol.">
        <title>Genome analysis of Parmales, the sister group of diatoms, reveals the evolutionary specialization of diatoms from phago-mixotrophs to photoautotrophs.</title>
        <authorList>
            <person name="Ban H."/>
            <person name="Sato S."/>
            <person name="Yoshikawa S."/>
            <person name="Yamada K."/>
            <person name="Nakamura Y."/>
            <person name="Ichinomiya M."/>
            <person name="Sato N."/>
            <person name="Blanc-Mathieu R."/>
            <person name="Endo H."/>
            <person name="Kuwata A."/>
            <person name="Ogata H."/>
        </authorList>
    </citation>
    <scope>NUCLEOTIDE SEQUENCE [LARGE SCALE GENOMIC DNA]</scope>
</reference>
<proteinExistence type="predicted"/>
<sequence length="1326" mass="142677">MSSFSLSTRYNKFSCPNLPQPSDAASDLLSCASTQKMLGIDSGGWTAGLNFQKISEMLAGSTEDGAFIYEAEVDYPSSATAPMLIFDGIKGGALVSVDGTVVLTTTNQFLSYNVSLADLFSSPPSSFTVQIKFDNAIETHGRYMACTGGWDWAPYTFQYDAHDRPLFTFGIVGPVTFKYDEPVNVKSVLPLVRYLGPAPTAPFTSSNTKYDWLVTVKVLLDAPFPSPTINITASFPYLPAVGKFTIISTVGSTNEIVLEFTVPGDQVQLWWPARLGPQTLYTLYVTAYSDTTKELIHSSAQNIAFRTIALETWSPKSPPSSSADATGDHTMLFRVNGAPLMSRGANVIPPSQLEGEINAAGPNLRQMVMSAYSANMNMLRVWGGGAPLPDDFYSACDEYGILVYHDLFLVEEHNHGPLEDGDVDKVVVPADEISELVRATAWHPCVVVYDGCNECTVVTGTSTEIYATFVMKVVGEIVGLAVPIWPSCPGKGWDSGVHPLNSTYAGGSKGLTAGTVNKNEIEVHGPYTHGGSVANPQTNGLIDDDDDEYMYDPQLPVVYKTKNEVGVNYDGAFVSEFGASVYSSFESMSPRFDEDEWSIHGYANGTADTCKNKVANENTCTGDGDNSWTQRNYPCDSHISVYFGDYPVEWWEPSEYNFQRQLYHCMLGQALNIKSNIEKFRSQNIFGILTWQLNENWPTGGWGSLEYAVGTNGGDGGVLGGRWKVLHHWYEQLLFKDHFGTCGEDLCFFRNDNPLAAWTATFTVEVVDVISHQVRHMYTWSSITLEPGEIQWFDVDLSWVDQNQEFVVLQASPTSSSAIEFSNVLMFGPPKYLIENLPATNLTVQVVNSDSVEVKDESGALALYVVLTSSAQGRFAENGFALMPGEVKVVQFIHFSAGGASAGGTMASQFVPLPHSLSSDAPGYLHAGPSSSPAPGPACWKCRGSGLVGASPCPVCPTSHPGYLPRKKLRSHLPRSEAGEALARAHGFLIEVPPARRLERAHDAQLARREGRAALPPPPGAAALHAALSELSYVPPEPTDPPSTFSYSSLLGSSRILQEAKGGHRYTTDDVVTAYVAFPHLRPPHRWSHLDLGCGNSSVLLQLAYLSRNPPSPYSPPPAAALPQAGVEAREQALRLSRGSVLLAYGEGSGIEHVHGDFRRLADAEDELKEALPLRSYALITGTPPYFEISVKEKAPRDGGGGEGGDGVASTIIEGGMPSNLQSAPARCEFRGGVEAYAAAAAPLLAEGGAFVVCENALNDRRVFGGAGSAGLRVVDVLDVHGVSTKPALFSVYTLRKGKEGGEGGEGGESGEGAGGAGGLERRRVS</sequence>
<feature type="region of interest" description="Disordered" evidence="6">
    <location>
        <begin position="1299"/>
        <end position="1326"/>
    </location>
</feature>
<evidence type="ECO:0000256" key="6">
    <source>
        <dbReference type="SAM" id="MobiDB-lite"/>
    </source>
</evidence>
<dbReference type="Pfam" id="PF22666">
    <property type="entry name" value="Glyco_hydro_2_N2"/>
    <property type="match status" value="1"/>
</dbReference>
<comment type="caution">
    <text evidence="9">The sequence shown here is derived from an EMBL/GenBank/DDBJ whole genome shotgun (WGS) entry which is preliminary data.</text>
</comment>
<feature type="domain" description="Beta-mannosidase Ig-fold" evidence="7">
    <location>
        <begin position="837"/>
        <end position="894"/>
    </location>
</feature>
<dbReference type="Gene3D" id="3.40.50.150">
    <property type="entry name" value="Vaccinia Virus protein VP39"/>
    <property type="match status" value="1"/>
</dbReference>
<name>A0ABQ6MSR2_9STRA</name>
<dbReference type="InterPro" id="IPR013783">
    <property type="entry name" value="Ig-like_fold"/>
</dbReference>
<dbReference type="SUPFAM" id="SSF49785">
    <property type="entry name" value="Galactose-binding domain-like"/>
    <property type="match status" value="1"/>
</dbReference>
<evidence type="ECO:0000313" key="9">
    <source>
        <dbReference type="EMBL" id="GMI32498.1"/>
    </source>
</evidence>
<dbReference type="InterPro" id="IPR050887">
    <property type="entry name" value="Beta-mannosidase_GH2"/>
</dbReference>
<dbReference type="SUPFAM" id="SSF49303">
    <property type="entry name" value="beta-Galactosidase/glucuronidase domain"/>
    <property type="match status" value="2"/>
</dbReference>
<gene>
    <name evidence="9" type="ORF">TeGR_g2175</name>
</gene>
<dbReference type="SUPFAM" id="SSF53335">
    <property type="entry name" value="S-adenosyl-L-methionine-dependent methyltransferases"/>
    <property type="match status" value="1"/>
</dbReference>
<dbReference type="InterPro" id="IPR041625">
    <property type="entry name" value="Beta-mannosidase_Ig"/>
</dbReference>
<evidence type="ECO:0000256" key="4">
    <source>
        <dbReference type="ARBA" id="ARBA00023180"/>
    </source>
</evidence>
<dbReference type="InterPro" id="IPR054593">
    <property type="entry name" value="Beta-mannosidase-like_N2"/>
</dbReference>
<dbReference type="PANTHER" id="PTHR43730">
    <property type="entry name" value="BETA-MANNOSIDASE"/>
    <property type="match status" value="1"/>
</dbReference>
<dbReference type="InterPro" id="IPR008979">
    <property type="entry name" value="Galactose-bd-like_sf"/>
</dbReference>
<keyword evidence="3" id="KW-0378">Hydrolase</keyword>
<feature type="compositionally biased region" description="Gly residues" evidence="6">
    <location>
        <begin position="1304"/>
        <end position="1319"/>
    </location>
</feature>
<dbReference type="Gene3D" id="2.60.120.260">
    <property type="entry name" value="Galactose-binding domain-like"/>
    <property type="match status" value="1"/>
</dbReference>
<dbReference type="PANTHER" id="PTHR43730:SF1">
    <property type="entry name" value="BETA-MANNOSIDASE"/>
    <property type="match status" value="1"/>
</dbReference>
<evidence type="ECO:0000256" key="2">
    <source>
        <dbReference type="ARBA" id="ARBA00012754"/>
    </source>
</evidence>
<evidence type="ECO:0000256" key="3">
    <source>
        <dbReference type="ARBA" id="ARBA00022801"/>
    </source>
</evidence>
<dbReference type="EMBL" id="BRYB01003197">
    <property type="protein sequence ID" value="GMI32498.1"/>
    <property type="molecule type" value="Genomic_DNA"/>
</dbReference>
<dbReference type="SUPFAM" id="SSF51445">
    <property type="entry name" value="(Trans)glycosidases"/>
    <property type="match status" value="1"/>
</dbReference>
<dbReference type="EC" id="3.2.1.25" evidence="2"/>
<protein>
    <recommendedName>
        <fullName evidence="2">beta-mannosidase</fullName>
        <ecNumber evidence="2">3.2.1.25</ecNumber>
    </recommendedName>
</protein>